<accession>A0A8R1EDS3</accession>
<evidence type="ECO:0000313" key="1">
    <source>
        <dbReference type="EnsemblMetazoa" id="CJA32912.1"/>
    </source>
</evidence>
<evidence type="ECO:0000313" key="2">
    <source>
        <dbReference type="Proteomes" id="UP000005237"/>
    </source>
</evidence>
<proteinExistence type="predicted"/>
<reference evidence="1" key="2">
    <citation type="submission" date="2022-06" db="UniProtKB">
        <authorList>
            <consortium name="EnsemblMetazoa"/>
        </authorList>
    </citation>
    <scope>IDENTIFICATION</scope>
    <source>
        <strain evidence="1">DF5081</strain>
    </source>
</reference>
<keyword evidence="2" id="KW-1185">Reference proteome</keyword>
<organism evidence="1 2">
    <name type="scientific">Caenorhabditis japonica</name>
    <dbReference type="NCBI Taxonomy" id="281687"/>
    <lineage>
        <taxon>Eukaryota</taxon>
        <taxon>Metazoa</taxon>
        <taxon>Ecdysozoa</taxon>
        <taxon>Nematoda</taxon>
        <taxon>Chromadorea</taxon>
        <taxon>Rhabditida</taxon>
        <taxon>Rhabditina</taxon>
        <taxon>Rhabditomorpha</taxon>
        <taxon>Rhabditoidea</taxon>
        <taxon>Rhabditidae</taxon>
        <taxon>Peloderinae</taxon>
        <taxon>Caenorhabditis</taxon>
    </lineage>
</organism>
<protein>
    <submittedName>
        <fullName evidence="1">Uncharacterized protein</fullName>
    </submittedName>
</protein>
<name>A0A8R1EDS3_CAEJA</name>
<reference evidence="2" key="1">
    <citation type="submission" date="2010-08" db="EMBL/GenBank/DDBJ databases">
        <authorList>
            <consortium name="Caenorhabditis japonica Sequencing Consortium"/>
            <person name="Wilson R.K."/>
        </authorList>
    </citation>
    <scope>NUCLEOTIDE SEQUENCE [LARGE SCALE GENOMIC DNA]</scope>
    <source>
        <strain evidence="2">DF5081</strain>
    </source>
</reference>
<dbReference type="Proteomes" id="UP000005237">
    <property type="component" value="Unassembled WGS sequence"/>
</dbReference>
<sequence length="73" mass="8581">MLSRILVTAFYYGFANERQNACKCCIMDLRGRIDWYSVKTLNEAKALTDGFTEPEKHEMKQIFSIFDKLPRVK</sequence>
<dbReference type="AlphaFoldDB" id="A0A8R1EDS3"/>
<dbReference type="EnsemblMetazoa" id="CJA32912.1">
    <property type="protein sequence ID" value="CJA32912.1"/>
    <property type="gene ID" value="WBGene00208759"/>
</dbReference>